<reference evidence="1 2" key="1">
    <citation type="submission" date="2012-09" db="EMBL/GenBank/DDBJ databases">
        <title>The Genome Sequence of Alloiococcus otitis ATCC 51267.</title>
        <authorList>
            <consortium name="The Broad Institute Genome Sequencing Platform"/>
            <person name="Earl A."/>
            <person name="Ward D."/>
            <person name="Feldgarden M."/>
            <person name="Gevers D."/>
            <person name="Huys G."/>
            <person name="Walker B."/>
            <person name="Young S.K."/>
            <person name="Zeng Q."/>
            <person name="Gargeya S."/>
            <person name="Fitzgerald M."/>
            <person name="Haas B."/>
            <person name="Abouelleil A."/>
            <person name="Alvarado L."/>
            <person name="Arachchi H.M."/>
            <person name="Berlin A.M."/>
            <person name="Chapman S.B."/>
            <person name="Goldberg J."/>
            <person name="Griggs A."/>
            <person name="Gujja S."/>
            <person name="Hansen M."/>
            <person name="Howarth C."/>
            <person name="Imamovic A."/>
            <person name="Larimer J."/>
            <person name="McCowen C."/>
            <person name="Montmayeur A."/>
            <person name="Murphy C."/>
            <person name="Neiman D."/>
            <person name="Pearson M."/>
            <person name="Priest M."/>
            <person name="Roberts A."/>
            <person name="Saif S."/>
            <person name="Shea T."/>
            <person name="Sisk P."/>
            <person name="Sykes S."/>
            <person name="Wortman J."/>
            <person name="Nusbaum C."/>
            <person name="Birren B."/>
        </authorList>
    </citation>
    <scope>NUCLEOTIDE SEQUENCE [LARGE SCALE GENOMIC DNA]</scope>
    <source>
        <strain evidence="1 2">ATCC 51267</strain>
    </source>
</reference>
<comment type="caution">
    <text evidence="1">The sequence shown here is derived from an EMBL/GenBank/DDBJ whole genome shotgun (WGS) entry which is preliminary data.</text>
</comment>
<dbReference type="Proteomes" id="UP000009875">
    <property type="component" value="Unassembled WGS sequence"/>
</dbReference>
<dbReference type="HOGENOM" id="CLU_2969106_0_0_9"/>
<evidence type="ECO:0000313" key="1">
    <source>
        <dbReference type="EMBL" id="EKU93156.1"/>
    </source>
</evidence>
<dbReference type="AlphaFoldDB" id="K9EBB9"/>
<dbReference type="EMBL" id="AGXA01000024">
    <property type="protein sequence ID" value="EKU93156.1"/>
    <property type="molecule type" value="Genomic_DNA"/>
</dbReference>
<gene>
    <name evidence="1" type="ORF">HMPREF9698_01498</name>
</gene>
<dbReference type="STRING" id="883081.HMPREF9698_01498"/>
<evidence type="ECO:0000313" key="2">
    <source>
        <dbReference type="Proteomes" id="UP000009875"/>
    </source>
</evidence>
<dbReference type="RefSeq" id="WP_003778650.1">
    <property type="nucleotide sequence ID" value="NZ_JH992960.1"/>
</dbReference>
<accession>K9EBB9</accession>
<organism evidence="1 2">
    <name type="scientific">Alloiococcus otitis ATCC 51267</name>
    <dbReference type="NCBI Taxonomy" id="883081"/>
    <lineage>
        <taxon>Bacteria</taxon>
        <taxon>Bacillati</taxon>
        <taxon>Bacillota</taxon>
        <taxon>Bacilli</taxon>
        <taxon>Lactobacillales</taxon>
        <taxon>Carnobacteriaceae</taxon>
        <taxon>Alloiococcus</taxon>
    </lineage>
</organism>
<keyword evidence="2" id="KW-1185">Reference proteome</keyword>
<protein>
    <submittedName>
        <fullName evidence="1">Uncharacterized protein</fullName>
    </submittedName>
</protein>
<sequence>MQNGAYRLCHIDEFGNYYGDVIEANSRPQAIQLFKKQFNLEPSAYVLVDRVTEEEAEEKCDPID</sequence>
<name>K9EBB9_9LACT</name>
<proteinExistence type="predicted"/>